<dbReference type="InterPro" id="IPR017853">
    <property type="entry name" value="GH"/>
</dbReference>
<dbReference type="PANTHER" id="PTHR31263:SF0">
    <property type="entry name" value="CELLULASE FAMILY PROTEIN (AFU_ORTHOLOGUE AFUA_5G14560)"/>
    <property type="match status" value="1"/>
</dbReference>
<evidence type="ECO:0000313" key="2">
    <source>
        <dbReference type="EMBL" id="KAK4281007.1"/>
    </source>
</evidence>
<feature type="chain" id="PRO_5042127079" description="Mannan endo-1,4-beta-mannosidase" evidence="1">
    <location>
        <begin position="26"/>
        <end position="219"/>
    </location>
</feature>
<comment type="caution">
    <text evidence="2">The sequence shown here is derived from an EMBL/GenBank/DDBJ whole genome shotgun (WGS) entry which is preliminary data.</text>
</comment>
<evidence type="ECO:0008006" key="4">
    <source>
        <dbReference type="Google" id="ProtNLM"/>
    </source>
</evidence>
<dbReference type="PANTHER" id="PTHR31263">
    <property type="entry name" value="CELLULASE FAMILY PROTEIN (AFU_ORTHOLOGUE AFUA_5G14560)"/>
    <property type="match status" value="1"/>
</dbReference>
<sequence length="219" mass="24357">MGNHSQLILLLLMSLLAVLASQSHSFQLSASNRWLVDSGSGKRVKLRCANWPAHMGVMLAEGLDKQPINHIILQFHNLGLNCVRLTWATFMLTRYSNQTVKQALDSLNLTDAKAGIAKNNLNVLTMTHPQSYVYVVDQLAAQNIMVLADNHISEPKWCCAPDDGNAFFGDTNFDPQEWLQGLSMAAQLLKGKPNVSLCIYSTSFNSMADIIMENFVQKF</sequence>
<dbReference type="AlphaFoldDB" id="A0AAE1N188"/>
<keyword evidence="1" id="KW-0732">Signal</keyword>
<protein>
    <recommendedName>
        <fullName evidence="4">Mannan endo-1,4-beta-mannosidase</fullName>
    </recommendedName>
</protein>
<dbReference type="Gene3D" id="3.20.20.80">
    <property type="entry name" value="Glycosidases"/>
    <property type="match status" value="1"/>
</dbReference>
<keyword evidence="3" id="KW-1185">Reference proteome</keyword>
<name>A0AAE1N188_9FABA</name>
<dbReference type="Proteomes" id="UP001293593">
    <property type="component" value="Unassembled WGS sequence"/>
</dbReference>
<proteinExistence type="predicted"/>
<evidence type="ECO:0000313" key="3">
    <source>
        <dbReference type="Proteomes" id="UP001293593"/>
    </source>
</evidence>
<reference evidence="2" key="1">
    <citation type="submission" date="2023-10" db="EMBL/GenBank/DDBJ databases">
        <title>Chromosome-level genome of the transformable northern wattle, Acacia crassicarpa.</title>
        <authorList>
            <person name="Massaro I."/>
            <person name="Sinha N.R."/>
            <person name="Poethig S."/>
            <person name="Leichty A.R."/>
        </authorList>
    </citation>
    <scope>NUCLEOTIDE SEQUENCE</scope>
    <source>
        <strain evidence="2">Acra3RX</strain>
        <tissue evidence="2">Leaf</tissue>
    </source>
</reference>
<accession>A0AAE1N188</accession>
<gene>
    <name evidence="2" type="ORF">QN277_012555</name>
</gene>
<organism evidence="2 3">
    <name type="scientific">Acacia crassicarpa</name>
    <name type="common">northern wattle</name>
    <dbReference type="NCBI Taxonomy" id="499986"/>
    <lineage>
        <taxon>Eukaryota</taxon>
        <taxon>Viridiplantae</taxon>
        <taxon>Streptophyta</taxon>
        <taxon>Embryophyta</taxon>
        <taxon>Tracheophyta</taxon>
        <taxon>Spermatophyta</taxon>
        <taxon>Magnoliopsida</taxon>
        <taxon>eudicotyledons</taxon>
        <taxon>Gunneridae</taxon>
        <taxon>Pentapetalae</taxon>
        <taxon>rosids</taxon>
        <taxon>fabids</taxon>
        <taxon>Fabales</taxon>
        <taxon>Fabaceae</taxon>
        <taxon>Caesalpinioideae</taxon>
        <taxon>mimosoid clade</taxon>
        <taxon>Acacieae</taxon>
        <taxon>Acacia</taxon>
    </lineage>
</organism>
<dbReference type="SUPFAM" id="SSF51445">
    <property type="entry name" value="(Trans)glycosidases"/>
    <property type="match status" value="1"/>
</dbReference>
<dbReference type="EMBL" id="JAWXYG010000002">
    <property type="protein sequence ID" value="KAK4281007.1"/>
    <property type="molecule type" value="Genomic_DNA"/>
</dbReference>
<feature type="signal peptide" evidence="1">
    <location>
        <begin position="1"/>
        <end position="25"/>
    </location>
</feature>
<evidence type="ECO:0000256" key="1">
    <source>
        <dbReference type="SAM" id="SignalP"/>
    </source>
</evidence>